<feature type="non-terminal residue" evidence="3">
    <location>
        <position position="1"/>
    </location>
</feature>
<reference evidence="3 4" key="1">
    <citation type="journal article" date="2010" name="Nature">
        <title>Genome sequencing and analysis of the model grass Brachypodium distachyon.</title>
        <authorList>
            <consortium name="International Brachypodium Initiative"/>
        </authorList>
    </citation>
    <scope>NUCLEOTIDE SEQUENCE [LARGE SCALE GENOMIC DNA]</scope>
    <source>
        <strain evidence="3 4">Bd21</strain>
    </source>
</reference>
<accession>A0A2K2CNK1</accession>
<evidence type="ECO:0000313" key="3">
    <source>
        <dbReference type="EMBL" id="PNT63618.1"/>
    </source>
</evidence>
<dbReference type="Gramene" id="PNT63618">
    <property type="protein sequence ID" value="PNT63618"/>
    <property type="gene ID" value="BRADI_4g18368v3"/>
</dbReference>
<evidence type="ECO:0000256" key="2">
    <source>
        <dbReference type="SAM" id="MobiDB-lite"/>
    </source>
</evidence>
<evidence type="ECO:0000313" key="5">
    <source>
        <dbReference type="Proteomes" id="UP000008810"/>
    </source>
</evidence>
<dbReference type="Gramene" id="PNT63619">
    <property type="protein sequence ID" value="PNT63619"/>
    <property type="gene ID" value="BRADI_4g18368v3"/>
</dbReference>
<organism evidence="3">
    <name type="scientific">Brachypodium distachyon</name>
    <name type="common">Purple false brome</name>
    <name type="synonym">Trachynia distachya</name>
    <dbReference type="NCBI Taxonomy" id="15368"/>
    <lineage>
        <taxon>Eukaryota</taxon>
        <taxon>Viridiplantae</taxon>
        <taxon>Streptophyta</taxon>
        <taxon>Embryophyta</taxon>
        <taxon>Tracheophyta</taxon>
        <taxon>Spermatophyta</taxon>
        <taxon>Magnoliopsida</taxon>
        <taxon>Liliopsida</taxon>
        <taxon>Poales</taxon>
        <taxon>Poaceae</taxon>
        <taxon>BOP clade</taxon>
        <taxon>Pooideae</taxon>
        <taxon>Stipodae</taxon>
        <taxon>Brachypodieae</taxon>
        <taxon>Brachypodium</taxon>
    </lineage>
</organism>
<sequence length="337" mass="36283">FSLLCLEIDGELGNAGQGPVGVGWGCGEAARQGPRAAVARRRAEAARPRETVGGSAGDSGLWGGAARRLRWGCGEAAWQGPRAAAARPRETVGAAQGTAGGGARQRRGRRAGAARGRGGGGTRRLRAAEAGEVHRGRARRDSGVLLRSRSSSFYCVIPAVRTASCSLVGTPLLSTRWGTPLRSTVLLSLHKFCLLSRHDLHGLTHSSFPKIDALKRLGREESPELLGGQTEFSKVTIAEEELALQAAYRDTTGLKQNKLVGGGYLSKNPTKSQQLQEKLERQACEVDRLKEQLAKQAADREAAKEELKKSLREELMKEFHDMFKKDSIVISSEVNQL</sequence>
<dbReference type="Proteomes" id="UP000008810">
    <property type="component" value="Chromosome 4"/>
</dbReference>
<keyword evidence="1" id="KW-0175">Coiled coil</keyword>
<name>A0A2K2CNK1_BRADI</name>
<dbReference type="EnsemblPlants" id="PNT63618">
    <property type="protein sequence ID" value="PNT63618"/>
    <property type="gene ID" value="BRADI_4g18368v3"/>
</dbReference>
<keyword evidence="5" id="KW-1185">Reference proteome</keyword>
<gene>
    <name evidence="3" type="ORF">BRADI_4g18368v3</name>
</gene>
<dbReference type="OrthoDB" id="696493at2759"/>
<dbReference type="EMBL" id="CM000883">
    <property type="protein sequence ID" value="PNT63618.1"/>
    <property type="molecule type" value="Genomic_DNA"/>
</dbReference>
<feature type="coiled-coil region" evidence="1">
    <location>
        <begin position="272"/>
        <end position="314"/>
    </location>
</feature>
<evidence type="ECO:0000256" key="1">
    <source>
        <dbReference type="SAM" id="Coils"/>
    </source>
</evidence>
<evidence type="ECO:0000313" key="4">
    <source>
        <dbReference type="EnsemblPlants" id="PNT63618"/>
    </source>
</evidence>
<dbReference type="InParanoid" id="A0A2K2CNK1"/>
<dbReference type="EMBL" id="CM000883">
    <property type="protein sequence ID" value="PNT63619.1"/>
    <property type="molecule type" value="Genomic_DNA"/>
</dbReference>
<protein>
    <submittedName>
        <fullName evidence="3 4">Uncharacterized protein</fullName>
    </submittedName>
</protein>
<proteinExistence type="predicted"/>
<dbReference type="AlphaFoldDB" id="A0A2K2CNK1"/>
<reference evidence="4" key="3">
    <citation type="submission" date="2018-08" db="UniProtKB">
        <authorList>
            <consortium name="EnsemblPlants"/>
        </authorList>
    </citation>
    <scope>IDENTIFICATION</scope>
    <source>
        <strain evidence="4">cv. Bd21</strain>
    </source>
</reference>
<feature type="region of interest" description="Disordered" evidence="2">
    <location>
        <begin position="81"/>
        <end position="134"/>
    </location>
</feature>
<reference evidence="3" key="2">
    <citation type="submission" date="2017-06" db="EMBL/GenBank/DDBJ databases">
        <title>WGS assembly of Brachypodium distachyon.</title>
        <authorList>
            <consortium name="The International Brachypodium Initiative"/>
            <person name="Lucas S."/>
            <person name="Harmon-Smith M."/>
            <person name="Lail K."/>
            <person name="Tice H."/>
            <person name="Grimwood J."/>
            <person name="Bruce D."/>
            <person name="Barry K."/>
            <person name="Shu S."/>
            <person name="Lindquist E."/>
            <person name="Wang M."/>
            <person name="Pitluck S."/>
            <person name="Vogel J.P."/>
            <person name="Garvin D.F."/>
            <person name="Mockler T.C."/>
            <person name="Schmutz J."/>
            <person name="Rokhsar D."/>
            <person name="Bevan M.W."/>
        </authorList>
    </citation>
    <scope>NUCLEOTIDE SEQUENCE</scope>
    <source>
        <strain evidence="3">Bd21</strain>
    </source>
</reference>
<dbReference type="EnsemblPlants" id="PNT63619">
    <property type="protein sequence ID" value="PNT63619"/>
    <property type="gene ID" value="BRADI_4g18368v3"/>
</dbReference>